<dbReference type="InterPro" id="IPR029063">
    <property type="entry name" value="SAM-dependent_MTases_sf"/>
</dbReference>
<evidence type="ECO:0000256" key="1">
    <source>
        <dbReference type="ARBA" id="ARBA00010396"/>
    </source>
</evidence>
<dbReference type="GO" id="GO:0070475">
    <property type="term" value="P:rRNA base methylation"/>
    <property type="evidence" value="ECO:0007669"/>
    <property type="project" value="UniProtKB-UniRule"/>
</dbReference>
<dbReference type="SUPFAM" id="SSF53335">
    <property type="entry name" value="S-adenosyl-L-methionine-dependent methyltransferases"/>
    <property type="match status" value="1"/>
</dbReference>
<protein>
    <recommendedName>
        <fullName evidence="7">Ribosomal RNA small subunit methyltransferase H</fullName>
        <ecNumber evidence="7">2.1.1.199</ecNumber>
    </recommendedName>
    <alternativeName>
        <fullName evidence="7">16S rRNA m(4)C1402 methyltransferase</fullName>
    </alternativeName>
    <alternativeName>
        <fullName evidence="7">rRNA (cytosine-N(4)-)-methyltransferase RsmH</fullName>
    </alternativeName>
</protein>
<dbReference type="AlphaFoldDB" id="G2DCL0"/>
<keyword evidence="2 7" id="KW-0963">Cytoplasm</keyword>
<dbReference type="Proteomes" id="UP000004491">
    <property type="component" value="Unassembled WGS sequence"/>
</dbReference>
<dbReference type="EC" id="2.1.1.199" evidence="7"/>
<keyword evidence="4 7" id="KW-0489">Methyltransferase</keyword>
<organism evidence="8 9">
    <name type="scientific">endosymbiont of Riftia pachyptila</name>
    <name type="common">vent Ph05</name>
    <dbReference type="NCBI Taxonomy" id="1048808"/>
    <lineage>
        <taxon>Bacteria</taxon>
        <taxon>Pseudomonadati</taxon>
        <taxon>Pseudomonadota</taxon>
        <taxon>Gammaproteobacteria</taxon>
        <taxon>sulfur-oxidizing symbionts</taxon>
    </lineage>
</organism>
<dbReference type="FunFam" id="1.10.150.170:FF:000001">
    <property type="entry name" value="Ribosomal RNA small subunit methyltransferase H"/>
    <property type="match status" value="1"/>
</dbReference>
<evidence type="ECO:0000313" key="8">
    <source>
        <dbReference type="EMBL" id="EGV51665.1"/>
    </source>
</evidence>
<evidence type="ECO:0000256" key="3">
    <source>
        <dbReference type="ARBA" id="ARBA00022552"/>
    </source>
</evidence>
<feature type="binding site" evidence="7">
    <location>
        <position position="110"/>
    </location>
    <ligand>
        <name>S-adenosyl-L-methionine</name>
        <dbReference type="ChEBI" id="CHEBI:59789"/>
    </ligand>
</feature>
<sequence length="311" mass="34068">MTEITTHRPVLLEEAVTALNITAEGIYIDGTFGRGGHSRRILKVLGERGRLIGIDKDPQAIVHGREQLGGDARFTIVQQSFAMIAQVAQNAGVAGRVDGVLLDLGVSSPQLDQAERGFSFLQDGPLDMRMDPNSGMSAAQWLAAATDKEIADVLKRYGDERHARRIARAIVAARQVEPILTTGRLAEIVSAANPAWEKGKHPATRSFQAIRIFINRELDDLQQFLGQVLEVLRPGGRLAVISFHSLEDRIVKRFMRDQAKGDRFPAGVPVTQAQLQPRLKLLGKAIRPGADETESNPRARSAVLRVAERLA</sequence>
<evidence type="ECO:0000256" key="2">
    <source>
        <dbReference type="ARBA" id="ARBA00022490"/>
    </source>
</evidence>
<dbReference type="RefSeq" id="WP_005960921.1">
    <property type="nucleotide sequence ID" value="NZ_AFOC01000030.1"/>
</dbReference>
<dbReference type="GO" id="GO:0071424">
    <property type="term" value="F:rRNA (cytosine-N4-)-methyltransferase activity"/>
    <property type="evidence" value="ECO:0007669"/>
    <property type="project" value="UniProtKB-UniRule"/>
</dbReference>
<evidence type="ECO:0000256" key="5">
    <source>
        <dbReference type="ARBA" id="ARBA00022679"/>
    </source>
</evidence>
<dbReference type="GO" id="GO:0005737">
    <property type="term" value="C:cytoplasm"/>
    <property type="evidence" value="ECO:0007669"/>
    <property type="project" value="UniProtKB-SubCell"/>
</dbReference>
<comment type="function">
    <text evidence="7">Specifically methylates the N4 position of cytidine in position 1402 (C1402) of 16S rRNA.</text>
</comment>
<dbReference type="PATRIC" id="fig|1048808.3.peg.1330"/>
<dbReference type="PANTHER" id="PTHR11265:SF0">
    <property type="entry name" value="12S RRNA N4-METHYLCYTIDINE METHYLTRANSFERASE"/>
    <property type="match status" value="1"/>
</dbReference>
<feature type="binding site" evidence="7">
    <location>
        <begin position="35"/>
        <end position="37"/>
    </location>
    <ligand>
        <name>S-adenosyl-L-methionine</name>
        <dbReference type="ChEBI" id="CHEBI:59789"/>
    </ligand>
</feature>
<dbReference type="NCBIfam" id="TIGR00006">
    <property type="entry name" value="16S rRNA (cytosine(1402)-N(4))-methyltransferase RsmH"/>
    <property type="match status" value="1"/>
</dbReference>
<proteinExistence type="inferred from homology"/>
<dbReference type="HAMAP" id="MF_01007">
    <property type="entry name" value="16SrRNA_methyltr_H"/>
    <property type="match status" value="1"/>
</dbReference>
<reference evidence="8" key="1">
    <citation type="journal article" date="2011" name="ISME J.">
        <title>The endosymbionts of the deep-sea tubeworms Riftia pachyptila and Tevnia jerichonana share an identical physiology as revealed by proteogenomic analyses.</title>
        <authorList>
            <person name="Gardebrecht A."/>
            <person name="Markert S."/>
            <person name="Felbeck H."/>
            <person name="Thuermer A."/>
            <person name="Albrecht D."/>
            <person name="Wollherr A."/>
            <person name="Kabisch J."/>
            <person name="Lehmann R."/>
            <person name="Daniel R."/>
            <person name="Liesegang H."/>
            <person name="Hecker M."/>
            <person name="Sievert S.M."/>
            <person name="Schweder T."/>
        </authorList>
    </citation>
    <scope>NUCLEOTIDE SEQUENCE [LARGE SCALE GENOMIC DNA]</scope>
</reference>
<dbReference type="InterPro" id="IPR023397">
    <property type="entry name" value="SAM-dep_MeTrfase_MraW_recog"/>
</dbReference>
<accession>G2DCL0</accession>
<comment type="catalytic activity">
    <reaction evidence="7">
        <text>cytidine(1402) in 16S rRNA + S-adenosyl-L-methionine = N(4)-methylcytidine(1402) in 16S rRNA + S-adenosyl-L-homocysteine + H(+)</text>
        <dbReference type="Rhea" id="RHEA:42928"/>
        <dbReference type="Rhea" id="RHEA-COMP:10286"/>
        <dbReference type="Rhea" id="RHEA-COMP:10287"/>
        <dbReference type="ChEBI" id="CHEBI:15378"/>
        <dbReference type="ChEBI" id="CHEBI:57856"/>
        <dbReference type="ChEBI" id="CHEBI:59789"/>
        <dbReference type="ChEBI" id="CHEBI:74506"/>
        <dbReference type="ChEBI" id="CHEBI:82748"/>
        <dbReference type="EC" id="2.1.1.199"/>
    </reaction>
</comment>
<evidence type="ECO:0000256" key="4">
    <source>
        <dbReference type="ARBA" id="ARBA00022603"/>
    </source>
</evidence>
<evidence type="ECO:0000256" key="7">
    <source>
        <dbReference type="HAMAP-Rule" id="MF_01007"/>
    </source>
</evidence>
<dbReference type="PIRSF" id="PIRSF004486">
    <property type="entry name" value="MraW"/>
    <property type="match status" value="1"/>
</dbReference>
<feature type="binding site" evidence="7">
    <location>
        <position position="81"/>
    </location>
    <ligand>
        <name>S-adenosyl-L-methionine</name>
        <dbReference type="ChEBI" id="CHEBI:59789"/>
    </ligand>
</feature>
<dbReference type="PANTHER" id="PTHR11265">
    <property type="entry name" value="S-ADENOSYL-METHYLTRANSFERASE MRAW"/>
    <property type="match status" value="1"/>
</dbReference>
<dbReference type="Pfam" id="PF01795">
    <property type="entry name" value="Methyltransf_5"/>
    <property type="match status" value="1"/>
</dbReference>
<dbReference type="InterPro" id="IPR002903">
    <property type="entry name" value="RsmH"/>
</dbReference>
<evidence type="ECO:0000256" key="6">
    <source>
        <dbReference type="ARBA" id="ARBA00022691"/>
    </source>
</evidence>
<comment type="caution">
    <text evidence="8">The sequence shown here is derived from an EMBL/GenBank/DDBJ whole genome shotgun (WGS) entry which is preliminary data.</text>
</comment>
<feature type="binding site" evidence="7">
    <location>
        <position position="103"/>
    </location>
    <ligand>
        <name>S-adenosyl-L-methionine</name>
        <dbReference type="ChEBI" id="CHEBI:59789"/>
    </ligand>
</feature>
<comment type="subcellular location">
    <subcellularLocation>
        <location evidence="7">Cytoplasm</location>
    </subcellularLocation>
</comment>
<dbReference type="Gene3D" id="3.40.50.150">
    <property type="entry name" value="Vaccinia Virus protein VP39"/>
    <property type="match status" value="1"/>
</dbReference>
<name>G2DCL0_9GAMM</name>
<dbReference type="EMBL" id="AFOC01000030">
    <property type="protein sequence ID" value="EGV51665.1"/>
    <property type="molecule type" value="Genomic_DNA"/>
</dbReference>
<keyword evidence="9" id="KW-1185">Reference proteome</keyword>
<feature type="binding site" evidence="7">
    <location>
        <position position="55"/>
    </location>
    <ligand>
        <name>S-adenosyl-L-methionine</name>
        <dbReference type="ChEBI" id="CHEBI:59789"/>
    </ligand>
</feature>
<gene>
    <name evidence="7 8" type="primary">rsmH</name>
    <name evidence="8" type="ORF">Rifp1Sym_bc00260</name>
</gene>
<keyword evidence="3 7" id="KW-0698">rRNA processing</keyword>
<evidence type="ECO:0000313" key="9">
    <source>
        <dbReference type="Proteomes" id="UP000004491"/>
    </source>
</evidence>
<dbReference type="SUPFAM" id="SSF81799">
    <property type="entry name" value="Putative methyltransferase TM0872, insert domain"/>
    <property type="match status" value="1"/>
</dbReference>
<keyword evidence="5 7" id="KW-0808">Transferase</keyword>
<dbReference type="Gene3D" id="1.10.150.170">
    <property type="entry name" value="Putative methyltransferase TM0872, insert domain"/>
    <property type="match status" value="1"/>
</dbReference>
<keyword evidence="6 7" id="KW-0949">S-adenosyl-L-methionine</keyword>
<comment type="similarity">
    <text evidence="1 7">Belongs to the methyltransferase superfamily. RsmH family.</text>
</comment>